<accession>A0ABU9XWT2</accession>
<dbReference type="Pfam" id="PF03737">
    <property type="entry name" value="RraA-like"/>
    <property type="match status" value="1"/>
</dbReference>
<proteinExistence type="predicted"/>
<dbReference type="InterPro" id="IPR036704">
    <property type="entry name" value="RraA/RraA-like_sf"/>
</dbReference>
<gene>
    <name evidence="5" type="ORF">ABC974_00065</name>
</gene>
<evidence type="ECO:0000313" key="5">
    <source>
        <dbReference type="EMBL" id="MEN2788009.1"/>
    </source>
</evidence>
<evidence type="ECO:0000256" key="4">
    <source>
        <dbReference type="ARBA" id="ARBA00030169"/>
    </source>
</evidence>
<dbReference type="SUPFAM" id="SSF89562">
    <property type="entry name" value="RraA-like"/>
    <property type="match status" value="1"/>
</dbReference>
<evidence type="ECO:0000256" key="2">
    <source>
        <dbReference type="ARBA" id="ARBA00016549"/>
    </source>
</evidence>
<dbReference type="Proteomes" id="UP001419910">
    <property type="component" value="Unassembled WGS sequence"/>
</dbReference>
<organism evidence="5 6">
    <name type="scientific">Sphingomonas oligophenolica</name>
    <dbReference type="NCBI Taxonomy" id="301154"/>
    <lineage>
        <taxon>Bacteria</taxon>
        <taxon>Pseudomonadati</taxon>
        <taxon>Pseudomonadota</taxon>
        <taxon>Alphaproteobacteria</taxon>
        <taxon>Sphingomonadales</taxon>
        <taxon>Sphingomonadaceae</taxon>
        <taxon>Sphingomonas</taxon>
    </lineage>
</organism>
<dbReference type="InterPro" id="IPR005493">
    <property type="entry name" value="RraA/RraA-like"/>
</dbReference>
<dbReference type="Gene3D" id="3.50.30.40">
    <property type="entry name" value="Ribonuclease E inhibitor RraA/RraA-like"/>
    <property type="match status" value="1"/>
</dbReference>
<evidence type="ECO:0000313" key="6">
    <source>
        <dbReference type="Proteomes" id="UP001419910"/>
    </source>
</evidence>
<protein>
    <recommendedName>
        <fullName evidence="2">Putative 4-hydroxy-4-methyl-2-oxoglutarate aldolase</fullName>
    </recommendedName>
    <alternativeName>
        <fullName evidence="3">Regulator of ribonuclease activity homolog</fullName>
    </alternativeName>
    <alternativeName>
        <fullName evidence="4">RraA-like protein</fullName>
    </alternativeName>
</protein>
<comment type="cofactor">
    <cofactor evidence="1">
        <name>a divalent metal cation</name>
        <dbReference type="ChEBI" id="CHEBI:60240"/>
    </cofactor>
</comment>
<comment type="caution">
    <text evidence="5">The sequence shown here is derived from an EMBL/GenBank/DDBJ whole genome shotgun (WGS) entry which is preliminary data.</text>
</comment>
<dbReference type="PANTHER" id="PTHR33254:SF4">
    <property type="entry name" value="4-HYDROXY-4-METHYL-2-OXOGLUTARATE ALDOLASE 3-RELATED"/>
    <property type="match status" value="1"/>
</dbReference>
<keyword evidence="6" id="KW-1185">Reference proteome</keyword>
<evidence type="ECO:0000256" key="3">
    <source>
        <dbReference type="ARBA" id="ARBA00029596"/>
    </source>
</evidence>
<evidence type="ECO:0000256" key="1">
    <source>
        <dbReference type="ARBA" id="ARBA00001968"/>
    </source>
</evidence>
<dbReference type="CDD" id="cd16841">
    <property type="entry name" value="RraA_family"/>
    <property type="match status" value="1"/>
</dbReference>
<sequence>MTNALDIRPMPAPVDTGLLVRIAQVPTSTIGHWRLWGFCRSDLHPLVRGPAVAGTAVTLALPGPDGALLHHALGLLRPGDILAIDRLGDDVHACVGGIVARAAKARGAAAILVDGPVTDTAELRDIDLPIWCRGTSARTTRRLGLGGRLNAPISVGGAVIAPGDILLCDADGILCLPAGEAEAEIARAAAHEARETAIVVALGKGQALENILAPPPLGQNR</sequence>
<reference evidence="5 6" key="1">
    <citation type="submission" date="2024-05" db="EMBL/GenBank/DDBJ databases">
        <authorList>
            <person name="Liu Q."/>
            <person name="Xin Y.-H."/>
        </authorList>
    </citation>
    <scope>NUCLEOTIDE SEQUENCE [LARGE SCALE GENOMIC DNA]</scope>
    <source>
        <strain evidence="5 6">CGMCC 1.10181</strain>
    </source>
</reference>
<dbReference type="RefSeq" id="WP_343887582.1">
    <property type="nucleotide sequence ID" value="NZ_BAAAEH010000005.1"/>
</dbReference>
<name>A0ABU9XWT2_9SPHN</name>
<dbReference type="PANTHER" id="PTHR33254">
    <property type="entry name" value="4-HYDROXY-4-METHYL-2-OXOGLUTARATE ALDOLASE 3-RELATED"/>
    <property type="match status" value="1"/>
</dbReference>
<dbReference type="EMBL" id="JBDIME010000001">
    <property type="protein sequence ID" value="MEN2788009.1"/>
    <property type="molecule type" value="Genomic_DNA"/>
</dbReference>